<dbReference type="Proteomes" id="UP000242146">
    <property type="component" value="Unassembled WGS sequence"/>
</dbReference>
<organism evidence="2 3">
    <name type="scientific">Hesseltinella vesiculosa</name>
    <dbReference type="NCBI Taxonomy" id="101127"/>
    <lineage>
        <taxon>Eukaryota</taxon>
        <taxon>Fungi</taxon>
        <taxon>Fungi incertae sedis</taxon>
        <taxon>Mucoromycota</taxon>
        <taxon>Mucoromycotina</taxon>
        <taxon>Mucoromycetes</taxon>
        <taxon>Mucorales</taxon>
        <taxon>Cunninghamellaceae</taxon>
        <taxon>Hesseltinella</taxon>
    </lineage>
</organism>
<gene>
    <name evidence="2" type="ORF">DM01DRAFT_1220683</name>
</gene>
<keyword evidence="1" id="KW-0472">Membrane</keyword>
<protein>
    <submittedName>
        <fullName evidence="2">Uncharacterized protein</fullName>
    </submittedName>
</protein>
<evidence type="ECO:0000313" key="3">
    <source>
        <dbReference type="Proteomes" id="UP000242146"/>
    </source>
</evidence>
<feature type="transmembrane region" description="Helical" evidence="1">
    <location>
        <begin position="30"/>
        <end position="49"/>
    </location>
</feature>
<evidence type="ECO:0000256" key="1">
    <source>
        <dbReference type="SAM" id="Phobius"/>
    </source>
</evidence>
<keyword evidence="1" id="KW-0812">Transmembrane</keyword>
<keyword evidence="3" id="KW-1185">Reference proteome</keyword>
<proteinExistence type="predicted"/>
<keyword evidence="1" id="KW-1133">Transmembrane helix</keyword>
<accession>A0A1X2GNV3</accession>
<sequence length="89" mass="10400">MNKGVIFTCRAYIFLMKKCIKSSLRTDLSISGWCSFFFFFFDGISQFVSRKNLDARSIATPLIFLFSLEIVSKLVYIWFIDSASYLTFF</sequence>
<dbReference type="AlphaFoldDB" id="A0A1X2GNV3"/>
<feature type="transmembrane region" description="Helical" evidence="1">
    <location>
        <begin position="61"/>
        <end position="80"/>
    </location>
</feature>
<name>A0A1X2GNV3_9FUNG</name>
<dbReference type="EMBL" id="MCGT01000007">
    <property type="protein sequence ID" value="ORX58201.1"/>
    <property type="molecule type" value="Genomic_DNA"/>
</dbReference>
<reference evidence="2 3" key="1">
    <citation type="submission" date="2016-07" db="EMBL/GenBank/DDBJ databases">
        <title>Pervasive Adenine N6-methylation of Active Genes in Fungi.</title>
        <authorList>
            <consortium name="DOE Joint Genome Institute"/>
            <person name="Mondo S.J."/>
            <person name="Dannebaum R.O."/>
            <person name="Kuo R.C."/>
            <person name="Labutti K."/>
            <person name="Haridas S."/>
            <person name="Kuo A."/>
            <person name="Salamov A."/>
            <person name="Ahrendt S.R."/>
            <person name="Lipzen A."/>
            <person name="Sullivan W."/>
            <person name="Andreopoulos W.B."/>
            <person name="Clum A."/>
            <person name="Lindquist E."/>
            <person name="Daum C."/>
            <person name="Ramamoorthy G.K."/>
            <person name="Gryganskyi A."/>
            <person name="Culley D."/>
            <person name="Magnuson J.K."/>
            <person name="James T.Y."/>
            <person name="O'Malley M.A."/>
            <person name="Stajich J.E."/>
            <person name="Spatafora J.W."/>
            <person name="Visel A."/>
            <person name="Grigoriev I.V."/>
        </authorList>
    </citation>
    <scope>NUCLEOTIDE SEQUENCE [LARGE SCALE GENOMIC DNA]</scope>
    <source>
        <strain evidence="2 3">NRRL 3301</strain>
    </source>
</reference>
<comment type="caution">
    <text evidence="2">The sequence shown here is derived from an EMBL/GenBank/DDBJ whole genome shotgun (WGS) entry which is preliminary data.</text>
</comment>
<evidence type="ECO:0000313" key="2">
    <source>
        <dbReference type="EMBL" id="ORX58201.1"/>
    </source>
</evidence>